<evidence type="ECO:0000256" key="4">
    <source>
        <dbReference type="ARBA" id="ARBA00022989"/>
    </source>
</evidence>
<dbReference type="eggNOG" id="COG1301">
    <property type="taxonomic scope" value="Bacteria"/>
</dbReference>
<feature type="transmembrane region" description="Helical" evidence="6">
    <location>
        <begin position="134"/>
        <end position="152"/>
    </location>
</feature>
<dbReference type="InterPro" id="IPR050746">
    <property type="entry name" value="DAACS"/>
</dbReference>
<name>W9VSB1_9GAMM</name>
<dbReference type="PRINTS" id="PR00173">
    <property type="entry name" value="EDTRNSPORT"/>
</dbReference>
<evidence type="ECO:0000256" key="6">
    <source>
        <dbReference type="SAM" id="Phobius"/>
    </source>
</evidence>
<dbReference type="Proteomes" id="UP000019460">
    <property type="component" value="Unassembled WGS sequence"/>
</dbReference>
<evidence type="ECO:0000256" key="3">
    <source>
        <dbReference type="ARBA" id="ARBA00022692"/>
    </source>
</evidence>
<evidence type="ECO:0000313" key="8">
    <source>
        <dbReference type="Proteomes" id="UP000019460"/>
    </source>
</evidence>
<keyword evidence="5 6" id="KW-0472">Membrane</keyword>
<dbReference type="AlphaFoldDB" id="W9VSB1"/>
<organism evidence="7 8">
    <name type="scientific">Imhoffiella purpurea</name>
    <dbReference type="NCBI Taxonomy" id="1249627"/>
    <lineage>
        <taxon>Bacteria</taxon>
        <taxon>Pseudomonadati</taxon>
        <taxon>Pseudomonadota</taxon>
        <taxon>Gammaproteobacteria</taxon>
        <taxon>Chromatiales</taxon>
        <taxon>Chromatiaceae</taxon>
        <taxon>Imhoffiella</taxon>
    </lineage>
</organism>
<keyword evidence="4 6" id="KW-1133">Transmembrane helix</keyword>
<dbReference type="SUPFAM" id="SSF118215">
    <property type="entry name" value="Proton glutamate symport protein"/>
    <property type="match status" value="1"/>
</dbReference>
<protein>
    <recommendedName>
        <fullName evidence="9">Proton/glutamate symport protein</fullName>
    </recommendedName>
</protein>
<dbReference type="PANTHER" id="PTHR11958">
    <property type="entry name" value="SODIUM/DICARBOXYLATE SYMPORTER-RELATED"/>
    <property type="match status" value="1"/>
</dbReference>
<dbReference type="GO" id="GO:0015293">
    <property type="term" value="F:symporter activity"/>
    <property type="evidence" value="ECO:0007669"/>
    <property type="project" value="InterPro"/>
</dbReference>
<keyword evidence="8" id="KW-1185">Reference proteome</keyword>
<sequence length="398" mass="41628">MRRLYSIPAGLLLGILLAALFPAGAPYVAWMGQIFVSLLKLLILPLILVSIYASLSGSTDLRRIGGRALLYYLFTSTMAASLGTLIGLTLSQGIPAGLLDLEPVETSEAGFSLEHLIANLIPTNLFASLSEGNVLQIVFVALVAALASRRIAESQRAPLLGGARALDALLMELLRGVLRLAPVGIAALVYASLAGMDWDGVFELRAFVWAVAIAAGLHALAVLPGLYRVRTGRSPWPLAIACRAPLTTALSTASSSATYPVSKQALEATGVGERVTSLTLPLGATLNMDGSALYQSILLIFMSQLAGADLSLAQALFIVLLTMASSAGTAGIPGGGIAMMAFMLDLLGLPQTYLALYLVVDRFFDYPITELNVWGDLVIAATVDADLNAADRPGTDGA</sequence>
<dbReference type="Pfam" id="PF00375">
    <property type="entry name" value="SDF"/>
    <property type="match status" value="1"/>
</dbReference>
<evidence type="ECO:0000256" key="2">
    <source>
        <dbReference type="ARBA" id="ARBA00022448"/>
    </source>
</evidence>
<feature type="transmembrane region" description="Helical" evidence="6">
    <location>
        <begin position="336"/>
        <end position="360"/>
    </location>
</feature>
<evidence type="ECO:0008006" key="9">
    <source>
        <dbReference type="Google" id="ProtNLM"/>
    </source>
</evidence>
<dbReference type="RefSeq" id="WP_043757531.1">
    <property type="nucleotide sequence ID" value="NZ_AONC01000076.1"/>
</dbReference>
<dbReference type="GO" id="GO:0016020">
    <property type="term" value="C:membrane"/>
    <property type="evidence" value="ECO:0007669"/>
    <property type="project" value="UniProtKB-SubCell"/>
</dbReference>
<proteinExistence type="predicted"/>
<evidence type="ECO:0000256" key="5">
    <source>
        <dbReference type="ARBA" id="ARBA00023136"/>
    </source>
</evidence>
<feature type="transmembrane region" description="Helical" evidence="6">
    <location>
        <begin position="69"/>
        <end position="90"/>
    </location>
</feature>
<dbReference type="Gene3D" id="1.10.3860.10">
    <property type="entry name" value="Sodium:dicarboxylate symporter"/>
    <property type="match status" value="1"/>
</dbReference>
<gene>
    <name evidence="7" type="ORF">D779_3886</name>
</gene>
<dbReference type="STRING" id="1249627.D779_3886"/>
<keyword evidence="2" id="KW-0813">Transport</keyword>
<feature type="transmembrane region" description="Helical" evidence="6">
    <location>
        <begin position="206"/>
        <end position="227"/>
    </location>
</feature>
<feature type="transmembrane region" description="Helical" evidence="6">
    <location>
        <begin position="173"/>
        <end position="194"/>
    </location>
</feature>
<comment type="caution">
    <text evidence="7">The sequence shown here is derived from an EMBL/GenBank/DDBJ whole genome shotgun (WGS) entry which is preliminary data.</text>
</comment>
<accession>W9VSB1</accession>
<dbReference type="PANTHER" id="PTHR11958:SF63">
    <property type="entry name" value="AMINO ACID TRANSPORTER"/>
    <property type="match status" value="1"/>
</dbReference>
<dbReference type="EMBL" id="AONC01000076">
    <property type="protein sequence ID" value="EXJ13295.1"/>
    <property type="molecule type" value="Genomic_DNA"/>
</dbReference>
<evidence type="ECO:0000313" key="7">
    <source>
        <dbReference type="EMBL" id="EXJ13295.1"/>
    </source>
</evidence>
<dbReference type="InterPro" id="IPR036458">
    <property type="entry name" value="Na:dicarbo_symporter_sf"/>
</dbReference>
<dbReference type="OrthoDB" id="9766690at2"/>
<evidence type="ECO:0000256" key="1">
    <source>
        <dbReference type="ARBA" id="ARBA00004141"/>
    </source>
</evidence>
<feature type="transmembrane region" description="Helical" evidence="6">
    <location>
        <begin position="297"/>
        <end position="324"/>
    </location>
</feature>
<feature type="transmembrane region" description="Helical" evidence="6">
    <location>
        <begin position="34"/>
        <end position="57"/>
    </location>
</feature>
<reference evidence="7 8" key="1">
    <citation type="submission" date="2012-11" db="EMBL/GenBank/DDBJ databases">
        <title>Genome assembly of Thiorhodococcus sp. AK35.</title>
        <authorList>
            <person name="Nupur N."/>
            <person name="Khatri I."/>
            <person name="Subramanian S."/>
            <person name="Pinnaka A."/>
        </authorList>
    </citation>
    <scope>NUCLEOTIDE SEQUENCE [LARGE SCALE GENOMIC DNA]</scope>
    <source>
        <strain evidence="7 8">AK35</strain>
    </source>
</reference>
<comment type="subcellular location">
    <subcellularLocation>
        <location evidence="1">Membrane</location>
        <topology evidence="1">Multi-pass membrane protein</topology>
    </subcellularLocation>
</comment>
<keyword evidence="3 6" id="KW-0812">Transmembrane</keyword>
<dbReference type="InterPro" id="IPR001991">
    <property type="entry name" value="Na-dicarboxylate_symporter"/>
</dbReference>